<dbReference type="AlphaFoldDB" id="A0A0C2SQB1"/>
<dbReference type="InterPro" id="IPR021109">
    <property type="entry name" value="Peptidase_aspartic_dom_sf"/>
</dbReference>
<keyword evidence="3" id="KW-1015">Disulfide bond</keyword>
<name>A0A0C2SQB1_AMAMK</name>
<comment type="similarity">
    <text evidence="1">Belongs to the peptidase A1 family.</text>
</comment>
<keyword evidence="4" id="KW-0732">Signal</keyword>
<dbReference type="GO" id="GO:0006508">
    <property type="term" value="P:proteolysis"/>
    <property type="evidence" value="ECO:0007669"/>
    <property type="project" value="InterPro"/>
</dbReference>
<dbReference type="InterPro" id="IPR001461">
    <property type="entry name" value="Aspartic_peptidase_A1"/>
</dbReference>
<dbReference type="SUPFAM" id="SSF50630">
    <property type="entry name" value="Acid proteases"/>
    <property type="match status" value="1"/>
</dbReference>
<dbReference type="InParanoid" id="A0A0C2SQB1"/>
<dbReference type="HOGENOM" id="CLU_013253_1_4_1"/>
<feature type="active site" evidence="2">
    <location>
        <position position="303"/>
    </location>
</feature>
<evidence type="ECO:0000259" key="5">
    <source>
        <dbReference type="PROSITE" id="PS51767"/>
    </source>
</evidence>
<dbReference type="STRING" id="946122.A0A0C2SQB1"/>
<feature type="disulfide bond" evidence="3">
    <location>
        <begin position="136"/>
        <end position="141"/>
    </location>
</feature>
<evidence type="ECO:0000313" key="7">
    <source>
        <dbReference type="Proteomes" id="UP000054549"/>
    </source>
</evidence>
<dbReference type="OrthoDB" id="2747330at2759"/>
<dbReference type="PROSITE" id="PS51767">
    <property type="entry name" value="PEPTIDASE_A1"/>
    <property type="match status" value="1"/>
</dbReference>
<dbReference type="FunFam" id="2.40.70.10:FF:000008">
    <property type="entry name" value="Cathepsin D"/>
    <property type="match status" value="1"/>
</dbReference>
<dbReference type="EMBL" id="KN818438">
    <property type="protein sequence ID" value="KIL56219.1"/>
    <property type="molecule type" value="Genomic_DNA"/>
</dbReference>
<feature type="domain" description="Peptidase A1" evidence="5">
    <location>
        <begin position="107"/>
        <end position="410"/>
    </location>
</feature>
<evidence type="ECO:0000313" key="6">
    <source>
        <dbReference type="EMBL" id="KIL56219.1"/>
    </source>
</evidence>
<evidence type="ECO:0000256" key="2">
    <source>
        <dbReference type="PIRSR" id="PIRSR601461-1"/>
    </source>
</evidence>
<gene>
    <name evidence="6" type="ORF">M378DRAFT_194361</name>
</gene>
<dbReference type="FunCoup" id="A0A0C2SQB1">
    <property type="interactions" value="59"/>
</dbReference>
<keyword evidence="7" id="KW-1185">Reference proteome</keyword>
<dbReference type="Proteomes" id="UP000054549">
    <property type="component" value="Unassembled WGS sequence"/>
</dbReference>
<proteinExistence type="inferred from homology"/>
<dbReference type="CDD" id="cd05471">
    <property type="entry name" value="pepsin_like"/>
    <property type="match status" value="1"/>
</dbReference>
<protein>
    <recommendedName>
        <fullName evidence="5">Peptidase A1 domain-containing protein</fullName>
    </recommendedName>
</protein>
<dbReference type="InterPro" id="IPR034164">
    <property type="entry name" value="Pepsin-like_dom"/>
</dbReference>
<sequence>MFRNYALLIAVTFAIFAATSPVSQPEGVAIPIHRCTTLTLPNGVFNYEKAILSTIRTNLINLKNNLGEDALPEGAEIFPLAKIPDNLLHLLEKRQSESLTDQIDMEWVGEISIGTPGQTFLIDFDTGSADLWASSCTDSACSAKNKYNAGSSSTSQPKSGFFSIIYVGSSQVSGPVYTETVTVAGITAKGQYFSPVTTMSGDFATGQFDGVLGLAFPALSNLNQNPFFNTAFSQGAVASNSFGFKLAASGSKLFLGGANSNLYSSSTESHSISSSSSGVWQIGGASISVNGNQVVSGFETIIDSGTTIMYGSPSDVKTFYSKVPGSTFIGYYSFPCDSVPSVSFSWGGKNWAISSSIFVLGETQEGSGQCVGALSGRDLGLGDDVWLLGDSFMKNVYTVFDFGSNTVGFAMLT</sequence>
<evidence type="ECO:0000256" key="4">
    <source>
        <dbReference type="SAM" id="SignalP"/>
    </source>
</evidence>
<feature type="signal peptide" evidence="4">
    <location>
        <begin position="1"/>
        <end position="25"/>
    </location>
</feature>
<dbReference type="GO" id="GO:0004190">
    <property type="term" value="F:aspartic-type endopeptidase activity"/>
    <property type="evidence" value="ECO:0007669"/>
    <property type="project" value="InterPro"/>
</dbReference>
<organism evidence="6 7">
    <name type="scientific">Amanita muscaria (strain Koide BX008)</name>
    <dbReference type="NCBI Taxonomy" id="946122"/>
    <lineage>
        <taxon>Eukaryota</taxon>
        <taxon>Fungi</taxon>
        <taxon>Dikarya</taxon>
        <taxon>Basidiomycota</taxon>
        <taxon>Agaricomycotina</taxon>
        <taxon>Agaricomycetes</taxon>
        <taxon>Agaricomycetidae</taxon>
        <taxon>Agaricales</taxon>
        <taxon>Pluteineae</taxon>
        <taxon>Amanitaceae</taxon>
        <taxon>Amanita</taxon>
    </lineage>
</organism>
<feature type="chain" id="PRO_5002155792" description="Peptidase A1 domain-containing protein" evidence="4">
    <location>
        <begin position="26"/>
        <end position="413"/>
    </location>
</feature>
<dbReference type="InterPro" id="IPR033121">
    <property type="entry name" value="PEPTIDASE_A1"/>
</dbReference>
<accession>A0A0C2SQB1</accession>
<dbReference type="PANTHER" id="PTHR47966">
    <property type="entry name" value="BETA-SITE APP-CLEAVING ENZYME, ISOFORM A-RELATED"/>
    <property type="match status" value="1"/>
</dbReference>
<dbReference type="PANTHER" id="PTHR47966:SF51">
    <property type="entry name" value="BETA-SITE APP-CLEAVING ENZYME, ISOFORM A-RELATED"/>
    <property type="match status" value="1"/>
</dbReference>
<dbReference type="Gene3D" id="2.40.70.10">
    <property type="entry name" value="Acid Proteases"/>
    <property type="match status" value="2"/>
</dbReference>
<reference evidence="6 7" key="1">
    <citation type="submission" date="2014-04" db="EMBL/GenBank/DDBJ databases">
        <title>Evolutionary Origins and Diversification of the Mycorrhizal Mutualists.</title>
        <authorList>
            <consortium name="DOE Joint Genome Institute"/>
            <consortium name="Mycorrhizal Genomics Consortium"/>
            <person name="Kohler A."/>
            <person name="Kuo A."/>
            <person name="Nagy L.G."/>
            <person name="Floudas D."/>
            <person name="Copeland A."/>
            <person name="Barry K.W."/>
            <person name="Cichocki N."/>
            <person name="Veneault-Fourrey C."/>
            <person name="LaButti K."/>
            <person name="Lindquist E.A."/>
            <person name="Lipzen A."/>
            <person name="Lundell T."/>
            <person name="Morin E."/>
            <person name="Murat C."/>
            <person name="Riley R."/>
            <person name="Ohm R."/>
            <person name="Sun H."/>
            <person name="Tunlid A."/>
            <person name="Henrissat B."/>
            <person name="Grigoriev I.V."/>
            <person name="Hibbett D.S."/>
            <person name="Martin F."/>
        </authorList>
    </citation>
    <scope>NUCLEOTIDE SEQUENCE [LARGE SCALE GENOMIC DNA]</scope>
    <source>
        <strain evidence="6 7">Koide BX008</strain>
    </source>
</reference>
<dbReference type="PRINTS" id="PR00792">
    <property type="entry name" value="PEPSIN"/>
</dbReference>
<evidence type="ECO:0000256" key="3">
    <source>
        <dbReference type="PIRSR" id="PIRSR601461-2"/>
    </source>
</evidence>
<evidence type="ECO:0000256" key="1">
    <source>
        <dbReference type="ARBA" id="ARBA00007447"/>
    </source>
</evidence>
<dbReference type="Pfam" id="PF00026">
    <property type="entry name" value="Asp"/>
    <property type="match status" value="1"/>
</dbReference>
<feature type="active site" evidence="2">
    <location>
        <position position="125"/>
    </location>
</feature>